<dbReference type="FunFam" id="3.40.640.10:FF:000027">
    <property type="entry name" value="Serine--pyruvate aminotransferase, mitochondrial"/>
    <property type="match status" value="1"/>
</dbReference>
<evidence type="ECO:0000259" key="10">
    <source>
        <dbReference type="Pfam" id="PF00266"/>
    </source>
</evidence>
<evidence type="ECO:0000256" key="3">
    <source>
        <dbReference type="ARBA" id="ARBA00022576"/>
    </source>
</evidence>
<feature type="modified residue" description="N6-(pyridoxal phosphate)lysine" evidence="7">
    <location>
        <position position="191"/>
    </location>
</feature>
<dbReference type="PROSITE" id="PS00595">
    <property type="entry name" value="AA_TRANSFER_CLASS_5"/>
    <property type="match status" value="1"/>
</dbReference>
<accession>A0A6N9TR47</accession>
<evidence type="ECO:0000256" key="2">
    <source>
        <dbReference type="ARBA" id="ARBA00009236"/>
    </source>
</evidence>
<dbReference type="Pfam" id="PF00266">
    <property type="entry name" value="Aminotran_5"/>
    <property type="match status" value="1"/>
</dbReference>
<comment type="cofactor">
    <cofactor evidence="1 7 9">
        <name>pyridoxal 5'-phosphate</name>
        <dbReference type="ChEBI" id="CHEBI:597326"/>
    </cofactor>
</comment>
<dbReference type="PIRSF" id="PIRSF000524">
    <property type="entry name" value="SPT"/>
    <property type="match status" value="1"/>
</dbReference>
<evidence type="ECO:0000313" key="12">
    <source>
        <dbReference type="Proteomes" id="UP000469346"/>
    </source>
</evidence>
<protein>
    <submittedName>
        <fullName evidence="11">Alanine--glyoxylate aminotransferase family protein</fullName>
    </submittedName>
</protein>
<evidence type="ECO:0000256" key="4">
    <source>
        <dbReference type="ARBA" id="ARBA00022679"/>
    </source>
</evidence>
<dbReference type="Gene3D" id="3.40.640.10">
    <property type="entry name" value="Type I PLP-dependent aspartate aminotransferase-like (Major domain)"/>
    <property type="match status" value="1"/>
</dbReference>
<evidence type="ECO:0000256" key="7">
    <source>
        <dbReference type="PIRSR" id="PIRSR000524-50"/>
    </source>
</evidence>
<evidence type="ECO:0000256" key="9">
    <source>
        <dbReference type="RuleBase" id="RU004504"/>
    </source>
</evidence>
<keyword evidence="4 11" id="KW-0808">Transferase</keyword>
<feature type="domain" description="Aminotransferase class V" evidence="10">
    <location>
        <begin position="27"/>
        <end position="327"/>
    </location>
</feature>
<keyword evidence="5 7" id="KW-0663">Pyridoxal phosphate</keyword>
<dbReference type="InterPro" id="IPR015424">
    <property type="entry name" value="PyrdxlP-dep_Trfase"/>
</dbReference>
<evidence type="ECO:0000256" key="5">
    <source>
        <dbReference type="ARBA" id="ARBA00022898"/>
    </source>
</evidence>
<evidence type="ECO:0000256" key="1">
    <source>
        <dbReference type="ARBA" id="ARBA00001933"/>
    </source>
</evidence>
<dbReference type="GO" id="GO:0004760">
    <property type="term" value="F:L-serine-pyruvate transaminase activity"/>
    <property type="evidence" value="ECO:0007669"/>
    <property type="project" value="TreeGrafter"/>
</dbReference>
<dbReference type="GO" id="GO:0008453">
    <property type="term" value="F:alanine-glyoxylate transaminase activity"/>
    <property type="evidence" value="ECO:0007669"/>
    <property type="project" value="TreeGrafter"/>
</dbReference>
<keyword evidence="12" id="KW-1185">Reference proteome</keyword>
<dbReference type="InterPro" id="IPR000192">
    <property type="entry name" value="Aminotrans_V_dom"/>
</dbReference>
<gene>
    <name evidence="11" type="ORF">G3N55_08710</name>
</gene>
<evidence type="ECO:0000313" key="11">
    <source>
        <dbReference type="EMBL" id="NDY42920.1"/>
    </source>
</evidence>
<name>A0A6N9TR47_DISTH</name>
<dbReference type="PANTHER" id="PTHR21152:SF40">
    <property type="entry name" value="ALANINE--GLYOXYLATE AMINOTRANSFERASE"/>
    <property type="match status" value="1"/>
</dbReference>
<comment type="similarity">
    <text evidence="2 8">Belongs to the class-V pyridoxal-phosphate-dependent aminotransferase family.</text>
</comment>
<dbReference type="Proteomes" id="UP000469346">
    <property type="component" value="Unassembled WGS sequence"/>
</dbReference>
<proteinExistence type="inferred from homology"/>
<dbReference type="FunFam" id="3.90.1150.10:FF:000031">
    <property type="entry name" value="Serine--glyoxylate aminotransferase"/>
    <property type="match status" value="1"/>
</dbReference>
<organism evidence="11 12">
    <name type="scientific">Dissulfurirhabdus thermomarina</name>
    <dbReference type="NCBI Taxonomy" id="1765737"/>
    <lineage>
        <taxon>Bacteria</taxon>
        <taxon>Deltaproteobacteria</taxon>
        <taxon>Dissulfurirhabdaceae</taxon>
        <taxon>Dissulfurirhabdus</taxon>
    </lineage>
</organism>
<feature type="binding site" evidence="6">
    <location>
        <position position="333"/>
    </location>
    <ligand>
        <name>substrate</name>
    </ligand>
</feature>
<dbReference type="InterPro" id="IPR015421">
    <property type="entry name" value="PyrdxlP-dep_Trfase_major"/>
</dbReference>
<keyword evidence="3 11" id="KW-0032">Aminotransferase</keyword>
<dbReference type="GO" id="GO:0019265">
    <property type="term" value="P:glycine biosynthetic process, by transamination of glyoxylate"/>
    <property type="evidence" value="ECO:0007669"/>
    <property type="project" value="TreeGrafter"/>
</dbReference>
<dbReference type="SUPFAM" id="SSF53383">
    <property type="entry name" value="PLP-dependent transferases"/>
    <property type="match status" value="1"/>
</dbReference>
<dbReference type="RefSeq" id="WP_163299047.1">
    <property type="nucleotide sequence ID" value="NZ_JAAGRR010000100.1"/>
</dbReference>
<dbReference type="InterPro" id="IPR020578">
    <property type="entry name" value="Aminotrans_V_PyrdxlP_BS"/>
</dbReference>
<evidence type="ECO:0000256" key="6">
    <source>
        <dbReference type="PIRSR" id="PIRSR000524-1"/>
    </source>
</evidence>
<dbReference type="InterPro" id="IPR015422">
    <property type="entry name" value="PyrdxlP-dep_Trfase_small"/>
</dbReference>
<comment type="caution">
    <text evidence="11">The sequence shown here is derived from an EMBL/GenBank/DDBJ whole genome shotgun (WGS) entry which is preliminary data.</text>
</comment>
<dbReference type="InterPro" id="IPR024169">
    <property type="entry name" value="SP_NH2Trfase/AEP_transaminase"/>
</dbReference>
<sequence>MRKRYLMAPGPVAVAPDVLLKMAEPIIHHRSPQFSAILEEVRGGLKYLFQTRNDVLVLASSGTGGMEASVANLCAPGDTAVVVRGGKFGERWAELCEAYGVRAVNVDVAWGRAVDPADVAAALEAHPEARAVFVQAHETSTGVKHPVEALGELVRPRPETVLVVDAISALGVYDIRTDDWGLDVVVTGSQKSLGLPPGLAMVSVSEKAWALAERSTQPRYYFDFRRERKALGRRTTAFTPAVSLIIGLERVLARVREVGLPALFAHHRRLAEGTRAGVRALGLSLFPEAPSEAVTVIRAPEGIDGQEVVKLLREEYGITIAGGQAQAKGKIFRISHMGHLDEWDMLVALAAVERALHRLGHPVELGRGVAAAEAWFAGAAA</sequence>
<dbReference type="PANTHER" id="PTHR21152">
    <property type="entry name" value="AMINOTRANSFERASE CLASS V"/>
    <property type="match status" value="1"/>
</dbReference>
<dbReference type="EMBL" id="JAAGRR010000100">
    <property type="protein sequence ID" value="NDY42920.1"/>
    <property type="molecule type" value="Genomic_DNA"/>
</dbReference>
<dbReference type="Gene3D" id="3.90.1150.10">
    <property type="entry name" value="Aspartate Aminotransferase, domain 1"/>
    <property type="match status" value="1"/>
</dbReference>
<evidence type="ECO:0000256" key="8">
    <source>
        <dbReference type="RuleBase" id="RU004075"/>
    </source>
</evidence>
<reference evidence="11 12" key="1">
    <citation type="submission" date="2020-02" db="EMBL/GenBank/DDBJ databases">
        <title>Comparative genomics of sulfur disproportionating microorganisms.</title>
        <authorList>
            <person name="Ward L.M."/>
            <person name="Bertran E."/>
            <person name="Johnston D.T."/>
        </authorList>
    </citation>
    <scope>NUCLEOTIDE SEQUENCE [LARGE SCALE GENOMIC DNA]</scope>
    <source>
        <strain evidence="11 12">DSM 100025</strain>
    </source>
</reference>
<dbReference type="AlphaFoldDB" id="A0A6N9TR47"/>